<reference evidence="2" key="2">
    <citation type="submission" date="2022-01" db="EMBL/GenBank/DDBJ databases">
        <authorList>
            <person name="Yamashiro T."/>
            <person name="Shiraishi A."/>
            <person name="Satake H."/>
            <person name="Nakayama K."/>
        </authorList>
    </citation>
    <scope>NUCLEOTIDE SEQUENCE</scope>
</reference>
<accession>A0ABQ5J2X0</accession>
<comment type="caution">
    <text evidence="2">The sequence shown here is derived from an EMBL/GenBank/DDBJ whole genome shotgun (WGS) entry which is preliminary data.</text>
</comment>
<dbReference type="EMBL" id="BQNB010021376">
    <property type="protein sequence ID" value="GJU05778.1"/>
    <property type="molecule type" value="Genomic_DNA"/>
</dbReference>
<sequence>MSNNALNLKGNEMIRDPGIAEGQAIQTVITHNAAYQADDLDVYDSDCVELNTTKVSLMANLSHYGSNVLAEVHNPDNMDNNMINQDVQASLSSKQSNVAAVQNSNSSAQQDALILSMIEQLKTQVYERNNIKNLNSIIKVLMIWITQQRFHVNRLRRTLTLKITCSCLYSRQLPWETRIRTFREYSKPSHEGYRNTVELPVGNNGLAIGFNVFQQDPSPHGRILLLVSLLNSFSGRTAKLRNDILMFQQHHGESLSEAWTHFKDLLQKVPHHGIDL</sequence>
<dbReference type="Pfam" id="PF03732">
    <property type="entry name" value="Retrotrans_gag"/>
    <property type="match status" value="1"/>
</dbReference>
<protein>
    <recommendedName>
        <fullName evidence="1">Retrotransposon gag domain-containing protein</fullName>
    </recommendedName>
</protein>
<evidence type="ECO:0000259" key="1">
    <source>
        <dbReference type="Pfam" id="PF03732"/>
    </source>
</evidence>
<gene>
    <name evidence="2" type="ORF">Tco_1122208</name>
</gene>
<dbReference type="InterPro" id="IPR005162">
    <property type="entry name" value="Retrotrans_gag_dom"/>
</dbReference>
<reference evidence="2" key="1">
    <citation type="journal article" date="2022" name="Int. J. Mol. Sci.">
        <title>Draft Genome of Tanacetum Coccineum: Genomic Comparison of Closely Related Tanacetum-Family Plants.</title>
        <authorList>
            <person name="Yamashiro T."/>
            <person name="Shiraishi A."/>
            <person name="Nakayama K."/>
            <person name="Satake H."/>
        </authorList>
    </citation>
    <scope>NUCLEOTIDE SEQUENCE</scope>
</reference>
<evidence type="ECO:0000313" key="2">
    <source>
        <dbReference type="EMBL" id="GJU05778.1"/>
    </source>
</evidence>
<keyword evidence="3" id="KW-1185">Reference proteome</keyword>
<proteinExistence type="predicted"/>
<evidence type="ECO:0000313" key="3">
    <source>
        <dbReference type="Proteomes" id="UP001151760"/>
    </source>
</evidence>
<feature type="domain" description="Retrotransposon gag" evidence="1">
    <location>
        <begin position="231"/>
        <end position="275"/>
    </location>
</feature>
<organism evidence="2 3">
    <name type="scientific">Tanacetum coccineum</name>
    <dbReference type="NCBI Taxonomy" id="301880"/>
    <lineage>
        <taxon>Eukaryota</taxon>
        <taxon>Viridiplantae</taxon>
        <taxon>Streptophyta</taxon>
        <taxon>Embryophyta</taxon>
        <taxon>Tracheophyta</taxon>
        <taxon>Spermatophyta</taxon>
        <taxon>Magnoliopsida</taxon>
        <taxon>eudicotyledons</taxon>
        <taxon>Gunneridae</taxon>
        <taxon>Pentapetalae</taxon>
        <taxon>asterids</taxon>
        <taxon>campanulids</taxon>
        <taxon>Asterales</taxon>
        <taxon>Asteraceae</taxon>
        <taxon>Asteroideae</taxon>
        <taxon>Anthemideae</taxon>
        <taxon>Anthemidinae</taxon>
        <taxon>Tanacetum</taxon>
    </lineage>
</organism>
<dbReference type="Proteomes" id="UP001151760">
    <property type="component" value="Unassembled WGS sequence"/>
</dbReference>
<name>A0ABQ5J2X0_9ASTR</name>